<comment type="caution">
    <text evidence="1">The sequence shown here is derived from an EMBL/GenBank/DDBJ whole genome shotgun (WGS) entry which is preliminary data.</text>
</comment>
<organism evidence="1 2">
    <name type="scientific">Sphaerisporangium aureirubrum</name>
    <dbReference type="NCBI Taxonomy" id="1544736"/>
    <lineage>
        <taxon>Bacteria</taxon>
        <taxon>Bacillati</taxon>
        <taxon>Actinomycetota</taxon>
        <taxon>Actinomycetes</taxon>
        <taxon>Streptosporangiales</taxon>
        <taxon>Streptosporangiaceae</taxon>
        <taxon>Sphaerisporangium</taxon>
    </lineage>
</organism>
<evidence type="ECO:0000313" key="2">
    <source>
        <dbReference type="Proteomes" id="UP001596137"/>
    </source>
</evidence>
<dbReference type="Proteomes" id="UP001596137">
    <property type="component" value="Unassembled WGS sequence"/>
</dbReference>
<evidence type="ECO:0000313" key="1">
    <source>
        <dbReference type="EMBL" id="MFC6086833.1"/>
    </source>
</evidence>
<keyword evidence="2" id="KW-1185">Reference proteome</keyword>
<protein>
    <submittedName>
        <fullName evidence="1">Uncharacterized protein</fullName>
    </submittedName>
</protein>
<sequence length="188" mass="20530">MSIRKNLLYGLGLLALVPAVLAADVLPWREKYMAFTGKGTPEIVAAHGQAARHAGVEWRLDGITEGSLENPGIRPLPPRTKIAIMLISARPLTEAASKWFGAETGTCKFFAADAAGRIWDRAVRSDLVEPSGHSVTCRAFDEDYKMIPLPIGRKLTIQIPYIVPADAFESLGAEIRLSPDPVTIRLKR</sequence>
<dbReference type="RefSeq" id="WP_380762400.1">
    <property type="nucleotide sequence ID" value="NZ_JBHSRF010000102.1"/>
</dbReference>
<dbReference type="EMBL" id="JBHSRF010000102">
    <property type="protein sequence ID" value="MFC6086833.1"/>
    <property type="molecule type" value="Genomic_DNA"/>
</dbReference>
<reference evidence="2" key="1">
    <citation type="journal article" date="2019" name="Int. J. Syst. Evol. Microbiol.">
        <title>The Global Catalogue of Microorganisms (GCM) 10K type strain sequencing project: providing services to taxonomists for standard genome sequencing and annotation.</title>
        <authorList>
            <consortium name="The Broad Institute Genomics Platform"/>
            <consortium name="The Broad Institute Genome Sequencing Center for Infectious Disease"/>
            <person name="Wu L."/>
            <person name="Ma J."/>
        </authorList>
    </citation>
    <scope>NUCLEOTIDE SEQUENCE [LARGE SCALE GENOMIC DNA]</scope>
    <source>
        <strain evidence="2">JCM 30346</strain>
    </source>
</reference>
<gene>
    <name evidence="1" type="ORF">ACFP1K_37100</name>
</gene>
<proteinExistence type="predicted"/>
<accession>A0ABW1NTY2</accession>
<name>A0ABW1NTY2_9ACTN</name>